<dbReference type="CDD" id="cd06587">
    <property type="entry name" value="VOC"/>
    <property type="match status" value="1"/>
</dbReference>
<proteinExistence type="predicted"/>
<dbReference type="RefSeq" id="WP_072737763.1">
    <property type="nucleotide sequence ID" value="NZ_CP048813.1"/>
</dbReference>
<dbReference type="PROSITE" id="PS51819">
    <property type="entry name" value="VOC"/>
    <property type="match status" value="1"/>
</dbReference>
<protein>
    <submittedName>
        <fullName evidence="1">Glyoxalase/Bleomycin resistance protein/Dioxygenase superfamily protein</fullName>
    </submittedName>
</protein>
<dbReference type="Gene3D" id="3.10.180.10">
    <property type="entry name" value="2,3-Dihydroxybiphenyl 1,2-Dioxygenase, domain 1"/>
    <property type="match status" value="1"/>
</dbReference>
<keyword evidence="1" id="KW-0560">Oxidoreductase</keyword>
<dbReference type="SUPFAM" id="SSF54593">
    <property type="entry name" value="Glyoxalase/Bleomycin resistance protein/Dihydroxybiphenyl dioxygenase"/>
    <property type="match status" value="1"/>
</dbReference>
<keyword evidence="1" id="KW-0223">Dioxygenase</keyword>
<dbReference type="Pfam" id="PF00903">
    <property type="entry name" value="Glyoxalase"/>
    <property type="match status" value="1"/>
</dbReference>
<sequence>MLTDARGFSGFAVRDVDTARSFYRDVLGLEVGDPGMGLLSLRLPQGPEVLVYPKPDHVAATYTILNFSVGDIDATVSALAEHGVTFVHYEGFEQDDLGIARGDGEHGPDIAWFTDPSGNILSVLAE</sequence>
<reference evidence="1 2" key="1">
    <citation type="submission" date="2016-10" db="EMBL/GenBank/DDBJ databases">
        <authorList>
            <person name="de Groot N.N."/>
        </authorList>
    </citation>
    <scope>NUCLEOTIDE SEQUENCE [LARGE SCALE GENOMIC DNA]</scope>
    <source>
        <strain evidence="1 2">DSM 44892</strain>
    </source>
</reference>
<dbReference type="EMBL" id="FNDN01000002">
    <property type="protein sequence ID" value="SDH50037.1"/>
    <property type="molecule type" value="Genomic_DNA"/>
</dbReference>
<dbReference type="GO" id="GO:0051213">
    <property type="term" value="F:dioxygenase activity"/>
    <property type="evidence" value="ECO:0007669"/>
    <property type="project" value="UniProtKB-KW"/>
</dbReference>
<dbReference type="InterPro" id="IPR037523">
    <property type="entry name" value="VOC_core"/>
</dbReference>
<organism evidence="1 2">
    <name type="scientific">Rhodococcus triatomae</name>
    <dbReference type="NCBI Taxonomy" id="300028"/>
    <lineage>
        <taxon>Bacteria</taxon>
        <taxon>Bacillati</taxon>
        <taxon>Actinomycetota</taxon>
        <taxon>Actinomycetes</taxon>
        <taxon>Mycobacteriales</taxon>
        <taxon>Nocardiaceae</taxon>
        <taxon>Rhodococcus</taxon>
    </lineage>
</organism>
<evidence type="ECO:0000313" key="2">
    <source>
        <dbReference type="Proteomes" id="UP000183263"/>
    </source>
</evidence>
<dbReference type="Proteomes" id="UP000183263">
    <property type="component" value="Unassembled WGS sequence"/>
</dbReference>
<keyword evidence="2" id="KW-1185">Reference proteome</keyword>
<dbReference type="InterPro" id="IPR004360">
    <property type="entry name" value="Glyas_Fos-R_dOase_dom"/>
</dbReference>
<dbReference type="AlphaFoldDB" id="A0A1G8CWX6"/>
<evidence type="ECO:0000313" key="1">
    <source>
        <dbReference type="EMBL" id="SDH50037.1"/>
    </source>
</evidence>
<dbReference type="InterPro" id="IPR029068">
    <property type="entry name" value="Glyas_Bleomycin-R_OHBP_Dase"/>
</dbReference>
<dbReference type="OrthoDB" id="9804907at2"/>
<name>A0A1G8CWX6_9NOCA</name>
<accession>A0A1G8CWX6</accession>
<gene>
    <name evidence="1" type="ORF">SAMN05444695_102140</name>
</gene>